<dbReference type="SUPFAM" id="SSF54593">
    <property type="entry name" value="Glyoxalase/Bleomycin resistance protein/Dihydroxybiphenyl dioxygenase"/>
    <property type="match status" value="1"/>
</dbReference>
<dbReference type="EMBL" id="JQ414024">
    <property type="protein sequence ID" value="AFW04582.1"/>
    <property type="molecule type" value="Genomic_DNA"/>
</dbReference>
<dbReference type="InterPro" id="IPR029068">
    <property type="entry name" value="Glyas_Bleomycin-R_OHBP_Dase"/>
</dbReference>
<evidence type="ECO:0000313" key="1">
    <source>
        <dbReference type="EMBL" id="AFW04582.1"/>
    </source>
</evidence>
<evidence type="ECO:0008006" key="2">
    <source>
        <dbReference type="Google" id="ProtNLM"/>
    </source>
</evidence>
<sequence length="141" mass="15922">MPRRCVLIWTSTSGKNETSPFSERTSDMTTQGVEGVYMETHSWGKTAKFLESLGFKVEFSTEHGSGMLKHDDGPYFVVGEIPQERQPQVQLVLRVADADTFKPDPVVEVVSPFEETHYGTQRMVVRDPDGREWSIEAPLKS</sequence>
<accession>L7PKA0</accession>
<organism evidence="1">
    <name type="scientific">Streptomyces albus</name>
    <dbReference type="NCBI Taxonomy" id="1888"/>
    <lineage>
        <taxon>Bacteria</taxon>
        <taxon>Bacillati</taxon>
        <taxon>Actinomycetota</taxon>
        <taxon>Actinomycetes</taxon>
        <taxon>Kitasatosporales</taxon>
        <taxon>Streptomycetaceae</taxon>
        <taxon>Streptomyces</taxon>
    </lineage>
</organism>
<dbReference type="AlphaFoldDB" id="L7PKA0"/>
<protein>
    <recommendedName>
        <fullName evidence="2">Glyoxalase</fullName>
    </recommendedName>
</protein>
<dbReference type="Gene3D" id="3.10.180.10">
    <property type="entry name" value="2,3-Dihydroxybiphenyl 1,2-Dioxygenase, domain 1"/>
    <property type="match status" value="1"/>
</dbReference>
<name>L7PKA0_9ACTN</name>
<reference evidence="1" key="1">
    <citation type="journal article" date="2013" name="J. Am. Chem. Soc.">
        <title>Characterization of streptonigrin biosynthesis reveals a cryptic carboxyl methylation and an unusual oxidative cleavage of a N-C bond.</title>
        <authorList>
            <person name="Xu F."/>
            <person name="Kong D."/>
            <person name="He X."/>
            <person name="Zhang Z."/>
            <person name="Han M."/>
            <person name="Xie X."/>
            <person name="Wang P."/>
            <person name="Cheng H."/>
            <person name="Tao M."/>
            <person name="Zhang L."/>
            <person name="Deng Z."/>
            <person name="Lin S."/>
        </authorList>
    </citation>
    <scope>NUCLEOTIDE SEQUENCE</scope>
    <source>
        <strain evidence="1">CGMCC 4.1223</strain>
    </source>
</reference>
<proteinExistence type="predicted"/>
<gene>
    <name evidence="1" type="primary">stnK4</name>
</gene>